<keyword evidence="2 8" id="KW-0963">Cytoplasm</keyword>
<dbReference type="NCBIfam" id="TIGR02433">
    <property type="entry name" value="lysidine_TilS_C"/>
    <property type="match status" value="1"/>
</dbReference>
<evidence type="ECO:0000256" key="3">
    <source>
        <dbReference type="ARBA" id="ARBA00022598"/>
    </source>
</evidence>
<name>A0ABW2MXK5_9FLAO</name>
<dbReference type="Gene3D" id="3.40.50.620">
    <property type="entry name" value="HUPs"/>
    <property type="match status" value="1"/>
</dbReference>
<dbReference type="InterPro" id="IPR014729">
    <property type="entry name" value="Rossmann-like_a/b/a_fold"/>
</dbReference>
<keyword evidence="11" id="KW-1185">Reference proteome</keyword>
<evidence type="ECO:0000256" key="4">
    <source>
        <dbReference type="ARBA" id="ARBA00022694"/>
    </source>
</evidence>
<dbReference type="EMBL" id="JBHTBN010000003">
    <property type="protein sequence ID" value="MFC7357486.1"/>
    <property type="molecule type" value="Genomic_DNA"/>
</dbReference>
<evidence type="ECO:0000256" key="1">
    <source>
        <dbReference type="ARBA" id="ARBA00004496"/>
    </source>
</evidence>
<dbReference type="SUPFAM" id="SSF56037">
    <property type="entry name" value="PheT/TilS domain"/>
    <property type="match status" value="1"/>
</dbReference>
<keyword evidence="4 8" id="KW-0819">tRNA processing</keyword>
<dbReference type="EC" id="6.3.4.19" evidence="8"/>
<evidence type="ECO:0000256" key="5">
    <source>
        <dbReference type="ARBA" id="ARBA00022741"/>
    </source>
</evidence>
<feature type="binding site" evidence="8">
    <location>
        <begin position="26"/>
        <end position="31"/>
    </location>
    <ligand>
        <name>ATP</name>
        <dbReference type="ChEBI" id="CHEBI:30616"/>
    </ligand>
</feature>
<evidence type="ECO:0000259" key="9">
    <source>
        <dbReference type="SMART" id="SM00977"/>
    </source>
</evidence>
<dbReference type="SUPFAM" id="SSF52402">
    <property type="entry name" value="Adenine nucleotide alpha hydrolases-like"/>
    <property type="match status" value="1"/>
</dbReference>
<keyword evidence="5 8" id="KW-0547">Nucleotide-binding</keyword>
<comment type="domain">
    <text evidence="8">The N-terminal region contains the highly conserved SGGXDS motif, predicted to be a P-loop motif involved in ATP binding.</text>
</comment>
<dbReference type="InterPro" id="IPR011063">
    <property type="entry name" value="TilS/TtcA_N"/>
</dbReference>
<comment type="similarity">
    <text evidence="8">Belongs to the tRNA(Ile)-lysidine synthase family.</text>
</comment>
<dbReference type="InterPro" id="IPR012094">
    <property type="entry name" value="tRNA_Ile_lys_synt"/>
</dbReference>
<dbReference type="RefSeq" id="WP_380217332.1">
    <property type="nucleotide sequence ID" value="NZ_JBHTBN010000003.1"/>
</dbReference>
<evidence type="ECO:0000256" key="6">
    <source>
        <dbReference type="ARBA" id="ARBA00022840"/>
    </source>
</evidence>
<dbReference type="InterPro" id="IPR012796">
    <property type="entry name" value="Lysidine-tRNA-synth_C"/>
</dbReference>
<proteinExistence type="inferred from homology"/>
<dbReference type="GO" id="GO:0032267">
    <property type="term" value="F:tRNA(Ile)-lysidine synthase activity"/>
    <property type="evidence" value="ECO:0007669"/>
    <property type="project" value="UniProtKB-EC"/>
</dbReference>
<evidence type="ECO:0000313" key="11">
    <source>
        <dbReference type="Proteomes" id="UP001596415"/>
    </source>
</evidence>
<dbReference type="PANTHER" id="PTHR43033">
    <property type="entry name" value="TRNA(ILE)-LYSIDINE SYNTHASE-RELATED"/>
    <property type="match status" value="1"/>
</dbReference>
<dbReference type="Pfam" id="PF01171">
    <property type="entry name" value="ATP_bind_3"/>
    <property type="match status" value="1"/>
</dbReference>
<dbReference type="HAMAP" id="MF_01161">
    <property type="entry name" value="tRNA_Ile_lys_synt"/>
    <property type="match status" value="1"/>
</dbReference>
<feature type="domain" description="Lysidine-tRNA(Ile) synthetase C-terminal" evidence="9">
    <location>
        <begin position="360"/>
        <end position="432"/>
    </location>
</feature>
<evidence type="ECO:0000256" key="2">
    <source>
        <dbReference type="ARBA" id="ARBA00022490"/>
    </source>
</evidence>
<organism evidence="10 11">
    <name type="scientific">Jejudonia soesokkakensis</name>
    <dbReference type="NCBI Taxonomy" id="1323432"/>
    <lineage>
        <taxon>Bacteria</taxon>
        <taxon>Pseudomonadati</taxon>
        <taxon>Bacteroidota</taxon>
        <taxon>Flavobacteriia</taxon>
        <taxon>Flavobacteriales</taxon>
        <taxon>Flavobacteriaceae</taxon>
        <taxon>Jejudonia</taxon>
    </lineage>
</organism>
<dbReference type="PANTHER" id="PTHR43033:SF1">
    <property type="entry name" value="TRNA(ILE)-LYSIDINE SYNTHASE-RELATED"/>
    <property type="match status" value="1"/>
</dbReference>
<protein>
    <recommendedName>
        <fullName evidence="8">tRNA(Ile)-lysidine synthase</fullName>
        <ecNumber evidence="8">6.3.4.19</ecNumber>
    </recommendedName>
    <alternativeName>
        <fullName evidence="8">tRNA(Ile)-2-lysyl-cytidine synthase</fullName>
    </alternativeName>
    <alternativeName>
        <fullName evidence="8">tRNA(Ile)-lysidine synthetase</fullName>
    </alternativeName>
</protein>
<dbReference type="SMART" id="SM00977">
    <property type="entry name" value="TilS_C"/>
    <property type="match status" value="1"/>
</dbReference>
<keyword evidence="3 8" id="KW-0436">Ligase</keyword>
<evidence type="ECO:0000313" key="10">
    <source>
        <dbReference type="EMBL" id="MFC7357486.1"/>
    </source>
</evidence>
<gene>
    <name evidence="8 10" type="primary">tilS</name>
    <name evidence="10" type="ORF">ACFQO1_07290</name>
</gene>
<sequence length="436" mass="49769">MLQDFKKHINASFSFLKGKRLLVACSGGLDSVVLTYLLKHSDFDLALAHCNFSLRASESDSDEDFVVTLADKLSIPVFTETFQTKQFAKDHKVSIQMAARQLRYDWFSQLLKSTHYEYVVTAHHADDALETFLINLSRGSGLRGLTGIPEINENIIRPLLPFSKAQILAYAKKENLYWREDSSNAASEYLRNALRLHVIPFLKETNSSILDALQKTQRNLRDSESLIQDYMSLVYNLVITENFDGYSIHLQKLLELPNTEALLYELLSPFGFTDFTALSALLTAQSGKQIFSETHRILKDRDVLLLTEVIKDVEELSVTIPKKTSKITTPIPLHFEIVDNRVLSNDATIFVDYDKLQFPLTLRKWKEGDSFQPFGMQGKKKLSKFFKDEKVSLVAKEKMYVLCSGNEILWVVGMRMDDAYKVTPQTQKILKITKAV</sequence>
<accession>A0ABW2MXK5</accession>
<comment type="function">
    <text evidence="8">Ligates lysine onto the cytidine present at position 34 of the AUA codon-specific tRNA(Ile) that contains the anticodon CAU, in an ATP-dependent manner. Cytidine is converted to lysidine, thus changing the amino acid specificity of the tRNA from methionine to isoleucine.</text>
</comment>
<dbReference type="CDD" id="cd01992">
    <property type="entry name" value="TilS_N"/>
    <property type="match status" value="1"/>
</dbReference>
<keyword evidence="6 8" id="KW-0067">ATP-binding</keyword>
<comment type="caution">
    <text evidence="10">The sequence shown here is derived from an EMBL/GenBank/DDBJ whole genome shotgun (WGS) entry which is preliminary data.</text>
</comment>
<reference evidence="11" key="1">
    <citation type="journal article" date="2019" name="Int. J. Syst. Evol. Microbiol.">
        <title>The Global Catalogue of Microorganisms (GCM) 10K type strain sequencing project: providing services to taxonomists for standard genome sequencing and annotation.</title>
        <authorList>
            <consortium name="The Broad Institute Genomics Platform"/>
            <consortium name="The Broad Institute Genome Sequencing Center for Infectious Disease"/>
            <person name="Wu L."/>
            <person name="Ma J."/>
        </authorList>
    </citation>
    <scope>NUCLEOTIDE SEQUENCE [LARGE SCALE GENOMIC DNA]</scope>
    <source>
        <strain evidence="11">CGMCC 1.16306</strain>
    </source>
</reference>
<dbReference type="Proteomes" id="UP001596415">
    <property type="component" value="Unassembled WGS sequence"/>
</dbReference>
<comment type="subcellular location">
    <subcellularLocation>
        <location evidence="1 8">Cytoplasm</location>
    </subcellularLocation>
</comment>
<dbReference type="Pfam" id="PF11734">
    <property type="entry name" value="TilS_C"/>
    <property type="match status" value="1"/>
</dbReference>
<dbReference type="NCBIfam" id="TIGR02432">
    <property type="entry name" value="lysidine_TilS_N"/>
    <property type="match status" value="1"/>
</dbReference>
<dbReference type="InterPro" id="IPR012795">
    <property type="entry name" value="tRNA_Ile_lys_synt_N"/>
</dbReference>
<comment type="catalytic activity">
    <reaction evidence="7 8">
        <text>cytidine(34) in tRNA(Ile2) + L-lysine + ATP = lysidine(34) in tRNA(Ile2) + AMP + diphosphate + H(+)</text>
        <dbReference type="Rhea" id="RHEA:43744"/>
        <dbReference type="Rhea" id="RHEA-COMP:10625"/>
        <dbReference type="Rhea" id="RHEA-COMP:10670"/>
        <dbReference type="ChEBI" id="CHEBI:15378"/>
        <dbReference type="ChEBI" id="CHEBI:30616"/>
        <dbReference type="ChEBI" id="CHEBI:32551"/>
        <dbReference type="ChEBI" id="CHEBI:33019"/>
        <dbReference type="ChEBI" id="CHEBI:82748"/>
        <dbReference type="ChEBI" id="CHEBI:83665"/>
        <dbReference type="ChEBI" id="CHEBI:456215"/>
        <dbReference type="EC" id="6.3.4.19"/>
    </reaction>
</comment>
<evidence type="ECO:0000256" key="7">
    <source>
        <dbReference type="ARBA" id="ARBA00048539"/>
    </source>
</evidence>
<evidence type="ECO:0000256" key="8">
    <source>
        <dbReference type="HAMAP-Rule" id="MF_01161"/>
    </source>
</evidence>